<evidence type="ECO:0000313" key="3">
    <source>
        <dbReference type="Proteomes" id="UP001431783"/>
    </source>
</evidence>
<keyword evidence="3" id="KW-1185">Reference proteome</keyword>
<dbReference type="EMBL" id="JARQZJ010000068">
    <property type="protein sequence ID" value="KAK9881214.1"/>
    <property type="molecule type" value="Genomic_DNA"/>
</dbReference>
<feature type="compositionally biased region" description="Basic residues" evidence="1">
    <location>
        <begin position="33"/>
        <end position="44"/>
    </location>
</feature>
<accession>A0AAW1UKI6</accession>
<proteinExistence type="predicted"/>
<evidence type="ECO:0000313" key="2">
    <source>
        <dbReference type="EMBL" id="KAK9881214.1"/>
    </source>
</evidence>
<reference evidence="2 3" key="1">
    <citation type="submission" date="2023-03" db="EMBL/GenBank/DDBJ databases">
        <title>Genome insight into feeding habits of ladybird beetles.</title>
        <authorList>
            <person name="Li H.-S."/>
            <person name="Huang Y.-H."/>
            <person name="Pang H."/>
        </authorList>
    </citation>
    <scope>NUCLEOTIDE SEQUENCE [LARGE SCALE GENOMIC DNA]</scope>
    <source>
        <strain evidence="2">SYSU_2023b</strain>
        <tissue evidence="2">Whole body</tissue>
    </source>
</reference>
<gene>
    <name evidence="2" type="ORF">WA026_015331</name>
</gene>
<evidence type="ECO:0000256" key="1">
    <source>
        <dbReference type="SAM" id="MobiDB-lite"/>
    </source>
</evidence>
<dbReference type="AlphaFoldDB" id="A0AAW1UKI6"/>
<protein>
    <submittedName>
        <fullName evidence="2">Uncharacterized protein</fullName>
    </submittedName>
</protein>
<sequence length="159" mass="18499">METYKDSTAADPKRMSSLDININCIETRKAKSLSRRRQMRTHCRSSREKDQLKDELNGFKRENQEIRKELNTLKMKMEQSKQKDLKSNIVVTGIPVTLNTDIKTLNSVVMKIAGKLNMNLNEKDFVCSKIGKDTSKQIKVKFHNSEKKDKIMEAKKRFC</sequence>
<feature type="region of interest" description="Disordered" evidence="1">
    <location>
        <begin position="33"/>
        <end position="55"/>
    </location>
</feature>
<feature type="compositionally biased region" description="Basic and acidic residues" evidence="1">
    <location>
        <begin position="45"/>
        <end position="55"/>
    </location>
</feature>
<name>A0AAW1UKI6_9CUCU</name>
<dbReference type="Proteomes" id="UP001431783">
    <property type="component" value="Unassembled WGS sequence"/>
</dbReference>
<comment type="caution">
    <text evidence="2">The sequence shown here is derived from an EMBL/GenBank/DDBJ whole genome shotgun (WGS) entry which is preliminary data.</text>
</comment>
<organism evidence="2 3">
    <name type="scientific">Henosepilachna vigintioctopunctata</name>
    <dbReference type="NCBI Taxonomy" id="420089"/>
    <lineage>
        <taxon>Eukaryota</taxon>
        <taxon>Metazoa</taxon>
        <taxon>Ecdysozoa</taxon>
        <taxon>Arthropoda</taxon>
        <taxon>Hexapoda</taxon>
        <taxon>Insecta</taxon>
        <taxon>Pterygota</taxon>
        <taxon>Neoptera</taxon>
        <taxon>Endopterygota</taxon>
        <taxon>Coleoptera</taxon>
        <taxon>Polyphaga</taxon>
        <taxon>Cucujiformia</taxon>
        <taxon>Coccinelloidea</taxon>
        <taxon>Coccinellidae</taxon>
        <taxon>Epilachninae</taxon>
        <taxon>Epilachnini</taxon>
        <taxon>Henosepilachna</taxon>
    </lineage>
</organism>